<evidence type="ECO:0000256" key="1">
    <source>
        <dbReference type="ARBA" id="ARBA00038068"/>
    </source>
</evidence>
<dbReference type="SUPFAM" id="SSF51197">
    <property type="entry name" value="Clavaminate synthase-like"/>
    <property type="match status" value="1"/>
</dbReference>
<dbReference type="AlphaFoldDB" id="A0A1W0X717"/>
<name>A0A1W0X717_HYPEX</name>
<feature type="domain" description="JmjC" evidence="4">
    <location>
        <begin position="105"/>
        <end position="261"/>
    </location>
</feature>
<dbReference type="Gene3D" id="2.60.120.650">
    <property type="entry name" value="Cupin"/>
    <property type="match status" value="1"/>
</dbReference>
<dbReference type="GO" id="GO:0045905">
    <property type="term" value="P:positive regulation of translational termination"/>
    <property type="evidence" value="ECO:0007669"/>
    <property type="project" value="TreeGrafter"/>
</dbReference>
<dbReference type="PANTHER" id="PTHR12480">
    <property type="entry name" value="ARGININE DEMETHYLASE AND LYSYL-HYDROXYLASE JMJD"/>
    <property type="match status" value="1"/>
</dbReference>
<accession>A0A1W0X717</accession>
<dbReference type="Proteomes" id="UP000192578">
    <property type="component" value="Unassembled WGS sequence"/>
</dbReference>
<evidence type="ECO:0000259" key="4">
    <source>
        <dbReference type="PROSITE" id="PS51184"/>
    </source>
</evidence>
<dbReference type="Pfam" id="PF13621">
    <property type="entry name" value="Cupin_8"/>
    <property type="match status" value="1"/>
</dbReference>
<dbReference type="GO" id="GO:0005737">
    <property type="term" value="C:cytoplasm"/>
    <property type="evidence" value="ECO:0007669"/>
    <property type="project" value="TreeGrafter"/>
</dbReference>
<dbReference type="InterPro" id="IPR050910">
    <property type="entry name" value="JMJD6_ArgDemeth/LysHydrox"/>
</dbReference>
<evidence type="ECO:0000313" key="6">
    <source>
        <dbReference type="Proteomes" id="UP000192578"/>
    </source>
</evidence>
<dbReference type="PANTHER" id="PTHR12480:SF6">
    <property type="entry name" value="2-OXOGLUTARATE AND IRON-DEPENDENT OXYGENASE JMJD4"/>
    <property type="match status" value="1"/>
</dbReference>
<organism evidence="5 6">
    <name type="scientific">Hypsibius exemplaris</name>
    <name type="common">Freshwater tardigrade</name>
    <dbReference type="NCBI Taxonomy" id="2072580"/>
    <lineage>
        <taxon>Eukaryota</taxon>
        <taxon>Metazoa</taxon>
        <taxon>Ecdysozoa</taxon>
        <taxon>Tardigrada</taxon>
        <taxon>Eutardigrada</taxon>
        <taxon>Parachela</taxon>
        <taxon>Hypsibioidea</taxon>
        <taxon>Hypsibiidae</taxon>
        <taxon>Hypsibius</taxon>
    </lineage>
</organism>
<evidence type="ECO:0000256" key="3">
    <source>
        <dbReference type="ARBA" id="ARBA00082904"/>
    </source>
</evidence>
<evidence type="ECO:0000313" key="5">
    <source>
        <dbReference type="EMBL" id="OQV23041.1"/>
    </source>
</evidence>
<comment type="catalytic activity">
    <reaction evidence="2">
        <text>L-lysyl-[protein] + 2-oxoglutarate + O2 = 4-hydroxy-L-lysyl-[protein] + succinate + CO2</text>
        <dbReference type="Rhea" id="RHEA:57156"/>
        <dbReference type="Rhea" id="RHEA-COMP:9752"/>
        <dbReference type="Rhea" id="RHEA-COMP:15084"/>
        <dbReference type="ChEBI" id="CHEBI:15379"/>
        <dbReference type="ChEBI" id="CHEBI:16526"/>
        <dbReference type="ChEBI" id="CHEBI:16810"/>
        <dbReference type="ChEBI" id="CHEBI:29969"/>
        <dbReference type="ChEBI" id="CHEBI:30031"/>
        <dbReference type="ChEBI" id="CHEBI:141495"/>
    </reaction>
</comment>
<keyword evidence="6" id="KW-1185">Reference proteome</keyword>
<evidence type="ECO:0000256" key="2">
    <source>
        <dbReference type="ARBA" id="ARBA00047762"/>
    </source>
</evidence>
<sequence>MTQFSIDRITTSIPYSEFYRRYLIENRPCILSDTFTASWSSRTEWVSADGTLDLDFLVSHYGPSEVPVTQCEDQTEYGAAKSTREKFRDFVEYLKMAAINRPGCRYLKDWHFQREFPNVGVYSVPEYFSSDWLNEFCDENGEDDYRFLYLGPAGSWTPLHEDVLQSFSWSANIAGRKRWILFPPGEEEKLRQNGRLISDVTSVDLSAVAHSVVIQEAGEVVFVPSRWHHQVHNLEDTLSINHNWINGTNVRNTWALLSGLLGRVEKEISDCRPGFKTETEWMTQCQRILRADVAMDFGDFRRMLVMVVANRKCSLMSTNIEQPHHLSWLLESDLKSAAELLDVIDDHLYFRVHGGEWKTDVK</sequence>
<protein>
    <recommendedName>
        <fullName evidence="3">Jumonji domain-containing protein 4</fullName>
    </recommendedName>
</protein>
<comment type="similarity">
    <text evidence="1">Belongs to the JMJD6 family.</text>
</comment>
<dbReference type="PROSITE" id="PS51184">
    <property type="entry name" value="JMJC"/>
    <property type="match status" value="1"/>
</dbReference>
<dbReference type="GO" id="GO:0005634">
    <property type="term" value="C:nucleus"/>
    <property type="evidence" value="ECO:0007669"/>
    <property type="project" value="TreeGrafter"/>
</dbReference>
<dbReference type="OrthoDB" id="203487at2759"/>
<dbReference type="InterPro" id="IPR003347">
    <property type="entry name" value="JmjC_dom"/>
</dbReference>
<reference evidence="6" key="1">
    <citation type="submission" date="2017-01" db="EMBL/GenBank/DDBJ databases">
        <title>Comparative genomics of anhydrobiosis in the tardigrade Hypsibius dujardini.</title>
        <authorList>
            <person name="Yoshida Y."/>
            <person name="Koutsovoulos G."/>
            <person name="Laetsch D."/>
            <person name="Stevens L."/>
            <person name="Kumar S."/>
            <person name="Horikawa D."/>
            <person name="Ishino K."/>
            <person name="Komine S."/>
            <person name="Tomita M."/>
            <person name="Blaxter M."/>
            <person name="Arakawa K."/>
        </authorList>
    </citation>
    <scope>NUCLEOTIDE SEQUENCE [LARGE SCALE GENOMIC DNA]</scope>
    <source>
        <strain evidence="6">Z151</strain>
    </source>
</reference>
<dbReference type="GO" id="GO:0043565">
    <property type="term" value="F:sequence-specific DNA binding"/>
    <property type="evidence" value="ECO:0007669"/>
    <property type="project" value="TreeGrafter"/>
</dbReference>
<dbReference type="GO" id="GO:0016706">
    <property type="term" value="F:2-oxoglutarate-dependent dioxygenase activity"/>
    <property type="evidence" value="ECO:0007669"/>
    <property type="project" value="TreeGrafter"/>
</dbReference>
<gene>
    <name evidence="5" type="ORF">BV898_03089</name>
</gene>
<dbReference type="SMART" id="SM00558">
    <property type="entry name" value="JmjC"/>
    <property type="match status" value="1"/>
</dbReference>
<dbReference type="InterPro" id="IPR041667">
    <property type="entry name" value="Cupin_8"/>
</dbReference>
<proteinExistence type="inferred from homology"/>
<comment type="caution">
    <text evidence="5">The sequence shown here is derived from an EMBL/GenBank/DDBJ whole genome shotgun (WGS) entry which is preliminary data.</text>
</comment>
<dbReference type="EMBL" id="MTYJ01000014">
    <property type="protein sequence ID" value="OQV23041.1"/>
    <property type="molecule type" value="Genomic_DNA"/>
</dbReference>